<evidence type="ECO:0000256" key="1">
    <source>
        <dbReference type="ARBA" id="ARBA00004202"/>
    </source>
</evidence>
<dbReference type="InterPro" id="IPR020546">
    <property type="entry name" value="ATP_synth_F1_dsu/esu_N"/>
</dbReference>
<evidence type="ECO:0000259" key="10">
    <source>
        <dbReference type="Pfam" id="PF02823"/>
    </source>
</evidence>
<comment type="subcellular location">
    <subcellularLocation>
        <location evidence="1 8">Cell membrane</location>
        <topology evidence="1 8">Peripheral membrane protein</topology>
    </subcellularLocation>
</comment>
<evidence type="ECO:0000256" key="2">
    <source>
        <dbReference type="ARBA" id="ARBA00005712"/>
    </source>
</evidence>
<evidence type="ECO:0000256" key="9">
    <source>
        <dbReference type="RuleBase" id="RU003656"/>
    </source>
</evidence>
<comment type="subunit">
    <text evidence="8 9">F-type ATPases have 2 components, CF(1) - the catalytic core - and CF(0) - the membrane proton channel. CF(1) has five subunits: alpha(3), beta(3), gamma(1), delta(1), epsilon(1). CF(0) has three main subunits: a, b and c.</text>
</comment>
<dbReference type="Pfam" id="PF02823">
    <property type="entry name" value="ATP-synt_DE_N"/>
    <property type="match status" value="1"/>
</dbReference>
<dbReference type="CDD" id="cd12152">
    <property type="entry name" value="F1-ATPase_delta"/>
    <property type="match status" value="1"/>
</dbReference>
<organism evidence="11 12">
    <name type="scientific">Fodinibacter luteus</name>
    <dbReference type="NCBI Taxonomy" id="552064"/>
    <lineage>
        <taxon>Bacteria</taxon>
        <taxon>Bacillati</taxon>
        <taxon>Actinomycetota</taxon>
        <taxon>Actinomycetes</taxon>
        <taxon>Micrococcales</taxon>
        <taxon>Intrasporangiaceae</taxon>
        <taxon>Fodinibacter (ex Wang et al. 2009)</taxon>
    </lineage>
</organism>
<evidence type="ECO:0000256" key="4">
    <source>
        <dbReference type="ARBA" id="ARBA00023065"/>
    </source>
</evidence>
<evidence type="ECO:0000256" key="3">
    <source>
        <dbReference type="ARBA" id="ARBA00022448"/>
    </source>
</evidence>
<keyword evidence="7 8" id="KW-0066">ATP synthesis</keyword>
<gene>
    <name evidence="8" type="primary">atpC</name>
    <name evidence="11" type="ORF">GCM10023168_09390</name>
</gene>
<sequence>MPLTVELVAADRRVWQGEASQVSARSIDGELGILPGHQPLLCVLAEGEVRVNAEGGWRSATIDGGFLSVDHDRVTIIAESVDAGSLGS</sequence>
<evidence type="ECO:0000256" key="5">
    <source>
        <dbReference type="ARBA" id="ARBA00023136"/>
    </source>
</evidence>
<reference evidence="12" key="1">
    <citation type="journal article" date="2019" name="Int. J. Syst. Evol. Microbiol.">
        <title>The Global Catalogue of Microorganisms (GCM) 10K type strain sequencing project: providing services to taxonomists for standard genome sequencing and annotation.</title>
        <authorList>
            <consortium name="The Broad Institute Genomics Platform"/>
            <consortium name="The Broad Institute Genome Sequencing Center for Infectious Disease"/>
            <person name="Wu L."/>
            <person name="Ma J."/>
        </authorList>
    </citation>
    <scope>NUCLEOTIDE SEQUENCE [LARGE SCALE GENOMIC DNA]</scope>
    <source>
        <strain evidence="12">JCM 17809</strain>
    </source>
</reference>
<dbReference type="PANTHER" id="PTHR13822:SF10">
    <property type="entry name" value="ATP SYNTHASE EPSILON CHAIN, CHLOROPLASTIC"/>
    <property type="match status" value="1"/>
</dbReference>
<evidence type="ECO:0000256" key="7">
    <source>
        <dbReference type="ARBA" id="ARBA00023310"/>
    </source>
</evidence>
<evidence type="ECO:0000256" key="6">
    <source>
        <dbReference type="ARBA" id="ARBA00023196"/>
    </source>
</evidence>
<comment type="similarity">
    <text evidence="2 8 9">Belongs to the ATPase epsilon chain family.</text>
</comment>
<keyword evidence="8" id="KW-0375">Hydrogen ion transport</keyword>
<feature type="domain" description="ATP synthase F1 complex delta/epsilon subunit N-terminal" evidence="10">
    <location>
        <begin position="3"/>
        <end position="80"/>
    </location>
</feature>
<evidence type="ECO:0000256" key="8">
    <source>
        <dbReference type="HAMAP-Rule" id="MF_00530"/>
    </source>
</evidence>
<keyword evidence="3 8" id="KW-0813">Transport</keyword>
<evidence type="ECO:0000313" key="11">
    <source>
        <dbReference type="EMBL" id="GAA4400533.1"/>
    </source>
</evidence>
<keyword evidence="4 8" id="KW-0406">Ion transport</keyword>
<dbReference type="EMBL" id="BAABGM010000004">
    <property type="protein sequence ID" value="GAA4400533.1"/>
    <property type="molecule type" value="Genomic_DNA"/>
</dbReference>
<comment type="function">
    <text evidence="8">Produces ATP from ADP in the presence of a proton gradient across the membrane.</text>
</comment>
<dbReference type="NCBIfam" id="NF009977">
    <property type="entry name" value="PRK13442.1"/>
    <property type="match status" value="1"/>
</dbReference>
<dbReference type="InterPro" id="IPR036771">
    <property type="entry name" value="ATPsynth_dsu/esu_N"/>
</dbReference>
<dbReference type="Proteomes" id="UP001500945">
    <property type="component" value="Unassembled WGS sequence"/>
</dbReference>
<keyword evidence="5 8" id="KW-0472">Membrane</keyword>
<proteinExistence type="inferred from homology"/>
<evidence type="ECO:0000313" key="12">
    <source>
        <dbReference type="Proteomes" id="UP001500945"/>
    </source>
</evidence>
<dbReference type="HAMAP" id="MF_00530">
    <property type="entry name" value="ATP_synth_epsil_bac"/>
    <property type="match status" value="1"/>
</dbReference>
<keyword evidence="6 8" id="KW-0139">CF(1)</keyword>
<dbReference type="SUPFAM" id="SSF51344">
    <property type="entry name" value="Epsilon subunit of F1F0-ATP synthase N-terminal domain"/>
    <property type="match status" value="1"/>
</dbReference>
<accession>A0ABP8K5K0</accession>
<dbReference type="NCBIfam" id="TIGR01216">
    <property type="entry name" value="ATP_synt_epsi"/>
    <property type="match status" value="1"/>
</dbReference>
<dbReference type="PANTHER" id="PTHR13822">
    <property type="entry name" value="ATP SYNTHASE DELTA/EPSILON CHAIN"/>
    <property type="match status" value="1"/>
</dbReference>
<comment type="caution">
    <text evidence="11">The sequence shown here is derived from an EMBL/GenBank/DDBJ whole genome shotgun (WGS) entry which is preliminary data.</text>
</comment>
<name>A0ABP8K5K0_9MICO</name>
<dbReference type="Gene3D" id="2.60.15.10">
    <property type="entry name" value="F0F1 ATP synthase delta/epsilon subunit, N-terminal"/>
    <property type="match status" value="1"/>
</dbReference>
<dbReference type="InterPro" id="IPR001469">
    <property type="entry name" value="ATP_synth_F1_dsu/esu"/>
</dbReference>
<keyword evidence="8" id="KW-1003">Cell membrane</keyword>
<protein>
    <recommendedName>
        <fullName evidence="8">ATP synthase epsilon chain</fullName>
    </recommendedName>
    <alternativeName>
        <fullName evidence="8">ATP synthase F1 sector epsilon subunit</fullName>
    </alternativeName>
    <alternativeName>
        <fullName evidence="8">F-ATPase epsilon subunit</fullName>
    </alternativeName>
</protein>
<keyword evidence="12" id="KW-1185">Reference proteome</keyword>